<evidence type="ECO:0000313" key="3">
    <source>
        <dbReference type="Proteomes" id="UP000323426"/>
    </source>
</evidence>
<dbReference type="Pfam" id="PF14109">
    <property type="entry name" value="GldH_lipo"/>
    <property type="match status" value="1"/>
</dbReference>
<sequence>MIKQLLYFITLLGFISLSACDTSNRIYEQNIDIESNNWRINDAKEFRFQITDTTKSYQVYFNIRNALFYEYYNLYVNATLLDPDGQKLHNKLHEMYLMDKKTGEPLGKGAGDLFDHSALAIKNLHFKKPGTYTLKLTQYMRKNPLPGIMAVGIKVVVAE</sequence>
<organism evidence="2 3">
    <name type="scientific">Adhaeribacter rhizoryzae</name>
    <dbReference type="NCBI Taxonomy" id="2607907"/>
    <lineage>
        <taxon>Bacteria</taxon>
        <taxon>Pseudomonadati</taxon>
        <taxon>Bacteroidota</taxon>
        <taxon>Cytophagia</taxon>
        <taxon>Cytophagales</taxon>
        <taxon>Hymenobacteraceae</taxon>
        <taxon>Adhaeribacter</taxon>
    </lineage>
</organism>
<proteinExistence type="predicted"/>
<keyword evidence="1" id="KW-0732">Signal</keyword>
<gene>
    <name evidence="2" type="primary">gldH</name>
    <name evidence="2" type="ORF">F0145_02665</name>
</gene>
<feature type="chain" id="PRO_5024446960" evidence="1">
    <location>
        <begin position="20"/>
        <end position="159"/>
    </location>
</feature>
<comment type="caution">
    <text evidence="2">The sequence shown here is derived from an EMBL/GenBank/DDBJ whole genome shotgun (WGS) entry which is preliminary data.</text>
</comment>
<dbReference type="EMBL" id="VWSF01000001">
    <property type="protein sequence ID" value="KAA5549506.1"/>
    <property type="molecule type" value="Genomic_DNA"/>
</dbReference>
<dbReference type="AlphaFoldDB" id="A0A5M6DT75"/>
<keyword evidence="3" id="KW-1185">Reference proteome</keyword>
<dbReference type="RefSeq" id="WP_150086580.1">
    <property type="nucleotide sequence ID" value="NZ_VWSF01000001.1"/>
</dbReference>
<evidence type="ECO:0000313" key="2">
    <source>
        <dbReference type="EMBL" id="KAA5549506.1"/>
    </source>
</evidence>
<feature type="signal peptide" evidence="1">
    <location>
        <begin position="1"/>
        <end position="19"/>
    </location>
</feature>
<evidence type="ECO:0000256" key="1">
    <source>
        <dbReference type="SAM" id="SignalP"/>
    </source>
</evidence>
<dbReference type="Proteomes" id="UP000323426">
    <property type="component" value="Unassembled WGS sequence"/>
</dbReference>
<dbReference type="PROSITE" id="PS51257">
    <property type="entry name" value="PROKAR_LIPOPROTEIN"/>
    <property type="match status" value="1"/>
</dbReference>
<protein>
    <submittedName>
        <fullName evidence="2">Gliding motility lipoprotein GldH</fullName>
    </submittedName>
</protein>
<accession>A0A5M6DT75</accession>
<dbReference type="InterPro" id="IPR020018">
    <property type="entry name" value="Motility-assoc_lipoprot_GldH"/>
</dbReference>
<reference evidence="2 3" key="1">
    <citation type="submission" date="2019-09" db="EMBL/GenBank/DDBJ databases">
        <title>Genome sequence and assembly of Adhaeribacter sp.</title>
        <authorList>
            <person name="Chhetri G."/>
        </authorList>
    </citation>
    <scope>NUCLEOTIDE SEQUENCE [LARGE SCALE GENOMIC DNA]</scope>
    <source>
        <strain evidence="2 3">DK36</strain>
    </source>
</reference>
<name>A0A5M6DT75_9BACT</name>
<dbReference type="NCBIfam" id="TIGR03511">
    <property type="entry name" value="GldH_lipo"/>
    <property type="match status" value="1"/>
</dbReference>
<keyword evidence="2" id="KW-0449">Lipoprotein</keyword>